<dbReference type="AlphaFoldDB" id="A0A1R0GPR4"/>
<feature type="compositionally biased region" description="Basic and acidic residues" evidence="1">
    <location>
        <begin position="145"/>
        <end position="154"/>
    </location>
</feature>
<dbReference type="Proteomes" id="UP000187455">
    <property type="component" value="Unassembled WGS sequence"/>
</dbReference>
<comment type="caution">
    <text evidence="2">The sequence shown here is derived from an EMBL/GenBank/DDBJ whole genome shotgun (WGS) entry which is preliminary data.</text>
</comment>
<sequence length="173" mass="18379">PLVAESVGQRDSGSPPVNRLVSPGLPEVNNSVADDYINQLCIYNCGNGSPTSPDRDDDQGSGVGLFGSSSQHDHLPAYDQSGASSIDLHLDQTQPDSAASIDHTRHGSAEPSATRFAGNGSLYQTSTPESRLDNVANLPVSSDTSRTEPDKGDESCQFFSLKDHIDMDSKLFL</sequence>
<evidence type="ECO:0000256" key="1">
    <source>
        <dbReference type="SAM" id="MobiDB-lite"/>
    </source>
</evidence>
<dbReference type="EMBL" id="LSSL01005411">
    <property type="protein sequence ID" value="OLY78848.1"/>
    <property type="molecule type" value="Genomic_DNA"/>
</dbReference>
<feature type="non-terminal residue" evidence="2">
    <location>
        <position position="1"/>
    </location>
</feature>
<feature type="region of interest" description="Disordered" evidence="1">
    <location>
        <begin position="49"/>
        <end position="155"/>
    </location>
</feature>
<keyword evidence="3" id="KW-1185">Reference proteome</keyword>
<gene>
    <name evidence="2" type="ORF">AYI68_g7096</name>
</gene>
<protein>
    <submittedName>
        <fullName evidence="2">Uncharacterized protein</fullName>
    </submittedName>
</protein>
<accession>A0A1R0GPR4</accession>
<organism evidence="2 3">
    <name type="scientific">Smittium mucronatum</name>
    <dbReference type="NCBI Taxonomy" id="133383"/>
    <lineage>
        <taxon>Eukaryota</taxon>
        <taxon>Fungi</taxon>
        <taxon>Fungi incertae sedis</taxon>
        <taxon>Zoopagomycota</taxon>
        <taxon>Kickxellomycotina</taxon>
        <taxon>Harpellomycetes</taxon>
        <taxon>Harpellales</taxon>
        <taxon>Legeriomycetaceae</taxon>
        <taxon>Smittium</taxon>
    </lineage>
</organism>
<name>A0A1R0GPR4_9FUNG</name>
<feature type="region of interest" description="Disordered" evidence="1">
    <location>
        <begin position="1"/>
        <end position="29"/>
    </location>
</feature>
<evidence type="ECO:0000313" key="2">
    <source>
        <dbReference type="EMBL" id="OLY78848.1"/>
    </source>
</evidence>
<evidence type="ECO:0000313" key="3">
    <source>
        <dbReference type="Proteomes" id="UP000187455"/>
    </source>
</evidence>
<reference evidence="2 3" key="1">
    <citation type="journal article" date="2016" name="Mol. Biol. Evol.">
        <title>Genome-Wide Survey of Gut Fungi (Harpellales) Reveals the First Horizontally Transferred Ubiquitin Gene from a Mosquito Host.</title>
        <authorList>
            <person name="Wang Y."/>
            <person name="White M.M."/>
            <person name="Kvist S."/>
            <person name="Moncalvo J.M."/>
        </authorList>
    </citation>
    <scope>NUCLEOTIDE SEQUENCE [LARGE SCALE GENOMIC DNA]</scope>
    <source>
        <strain evidence="2 3">ALG-7-W6</strain>
    </source>
</reference>
<proteinExistence type="predicted"/>